<proteinExistence type="inferred from homology"/>
<comment type="subcellular location">
    <subcellularLocation>
        <location evidence="10">Cytoplasm</location>
    </subcellularLocation>
</comment>
<dbReference type="CDD" id="cd00818">
    <property type="entry name" value="IleRS_core"/>
    <property type="match status" value="1"/>
</dbReference>
<evidence type="ECO:0000256" key="5">
    <source>
        <dbReference type="ARBA" id="ARBA00022833"/>
    </source>
</evidence>
<keyword evidence="1 10" id="KW-0963">Cytoplasm</keyword>
<feature type="domain" description="Aminoacyl-tRNA synthetase class Ia" evidence="11">
    <location>
        <begin position="19"/>
        <end position="654"/>
    </location>
</feature>
<dbReference type="NCBIfam" id="TIGR00392">
    <property type="entry name" value="ileS"/>
    <property type="match status" value="1"/>
</dbReference>
<keyword evidence="14" id="KW-1185">Reference proteome</keyword>
<comment type="domain">
    <text evidence="10">IleRS has two distinct active sites: one for aminoacylation and one for editing. The misactivated valine is translocated from the active site to the editing site, which sterically excludes the correctly activated isoleucine. The single editing site contains two valyl binding pockets, one specific for each substrate (Val-AMP or Val-tRNA(Ile)).</text>
</comment>
<dbReference type="InterPro" id="IPR001412">
    <property type="entry name" value="aa-tRNA-synth_I_CS"/>
</dbReference>
<keyword evidence="3 10" id="KW-0479">Metal-binding</keyword>
<dbReference type="InterPro" id="IPR014729">
    <property type="entry name" value="Rossmann-like_a/b/a_fold"/>
</dbReference>
<keyword evidence="8 10" id="KW-0030">Aminoacyl-tRNA synthetase</keyword>
<feature type="short sequence motif" description="'KMSKS' region" evidence="10">
    <location>
        <begin position="616"/>
        <end position="620"/>
    </location>
</feature>
<dbReference type="Pfam" id="PF19302">
    <property type="entry name" value="DUF5915"/>
    <property type="match status" value="1"/>
</dbReference>
<dbReference type="Gene3D" id="1.10.730.10">
    <property type="entry name" value="Isoleucyl-tRNA Synthetase, Domain 1"/>
    <property type="match status" value="1"/>
</dbReference>
<accession>A0A166AUP9</accession>
<dbReference type="HAMAP" id="MF_02003">
    <property type="entry name" value="Ile_tRNA_synth_type2"/>
    <property type="match status" value="1"/>
</dbReference>
<evidence type="ECO:0000313" key="13">
    <source>
        <dbReference type="EMBL" id="KZX12494.1"/>
    </source>
</evidence>
<keyword evidence="4 10" id="KW-0547">Nucleotide-binding</keyword>
<dbReference type="GO" id="GO:0002161">
    <property type="term" value="F:aminoacyl-tRNA deacylase activity"/>
    <property type="evidence" value="ECO:0007669"/>
    <property type="project" value="InterPro"/>
</dbReference>
<name>A0A166AUP9_9EURY</name>
<comment type="function">
    <text evidence="10">Catalyzes the attachment of isoleucine to tRNA(Ile). As IleRS can inadvertently accommodate and process structurally similar amino acids such as valine, to avoid such errors it has two additional distinct tRNA(Ile)-dependent editing activities. One activity is designated as 'pretransfer' editing and involves the hydrolysis of activated Val-AMP. The other activity is designated 'posttransfer' editing and involves deacylation of mischarged Val-tRNA(Ile).</text>
</comment>
<dbReference type="PANTHER" id="PTHR42780:SF1">
    <property type="entry name" value="ISOLEUCINE--TRNA LIGASE, CYTOPLASMIC"/>
    <property type="match status" value="1"/>
</dbReference>
<dbReference type="Proteomes" id="UP000077066">
    <property type="component" value="Unassembled WGS sequence"/>
</dbReference>
<dbReference type="InterPro" id="IPR033709">
    <property type="entry name" value="Anticodon_Ile_ABEc"/>
</dbReference>
<dbReference type="Pfam" id="PF00133">
    <property type="entry name" value="tRNA-synt_1"/>
    <property type="match status" value="1"/>
</dbReference>
<dbReference type="InterPro" id="IPR023586">
    <property type="entry name" value="Ile-tRNA-ligase_type2"/>
</dbReference>
<evidence type="ECO:0000256" key="1">
    <source>
        <dbReference type="ARBA" id="ARBA00022490"/>
    </source>
</evidence>
<comment type="subunit">
    <text evidence="10">Monomer.</text>
</comment>
<dbReference type="Pfam" id="PF08264">
    <property type="entry name" value="Anticodon_1"/>
    <property type="match status" value="1"/>
</dbReference>
<protein>
    <recommendedName>
        <fullName evidence="10">Isoleucine--tRNA ligase</fullName>
        <ecNumber evidence="10">6.1.1.5</ecNumber>
    </recommendedName>
    <alternativeName>
        <fullName evidence="10">Isoleucyl-tRNA synthetase</fullName>
        <shortName evidence="10">IleRS</shortName>
    </alternativeName>
</protein>
<dbReference type="PRINTS" id="PR00984">
    <property type="entry name" value="TRNASYNTHILE"/>
</dbReference>
<dbReference type="FunFam" id="3.40.50.620:FF:000286">
    <property type="entry name" value="Isoleucine--tRNA ligase"/>
    <property type="match status" value="1"/>
</dbReference>
<dbReference type="GO" id="GO:0000049">
    <property type="term" value="F:tRNA binding"/>
    <property type="evidence" value="ECO:0007669"/>
    <property type="project" value="InterPro"/>
</dbReference>
<dbReference type="SUPFAM" id="SSF47323">
    <property type="entry name" value="Anticodon-binding domain of a subclass of class I aminoacyl-tRNA synthetases"/>
    <property type="match status" value="1"/>
</dbReference>
<evidence type="ECO:0000256" key="2">
    <source>
        <dbReference type="ARBA" id="ARBA00022598"/>
    </source>
</evidence>
<dbReference type="InterPro" id="IPR002301">
    <property type="entry name" value="Ile-tRNA-ligase"/>
</dbReference>
<dbReference type="InterPro" id="IPR009008">
    <property type="entry name" value="Val/Leu/Ile-tRNA-synth_edit"/>
</dbReference>
<dbReference type="PROSITE" id="PS00178">
    <property type="entry name" value="AA_TRNA_LIGASE_I"/>
    <property type="match status" value="1"/>
</dbReference>
<dbReference type="GO" id="GO:0005737">
    <property type="term" value="C:cytoplasm"/>
    <property type="evidence" value="ECO:0007669"/>
    <property type="project" value="UniProtKB-SubCell"/>
</dbReference>
<evidence type="ECO:0000259" key="11">
    <source>
        <dbReference type="Pfam" id="PF00133"/>
    </source>
</evidence>
<dbReference type="SUPFAM" id="SSF50677">
    <property type="entry name" value="ValRS/IleRS/LeuRS editing domain"/>
    <property type="match status" value="1"/>
</dbReference>
<evidence type="ECO:0000256" key="6">
    <source>
        <dbReference type="ARBA" id="ARBA00022840"/>
    </source>
</evidence>
<dbReference type="AlphaFoldDB" id="A0A166AUP9"/>
<evidence type="ECO:0000256" key="9">
    <source>
        <dbReference type="ARBA" id="ARBA00048359"/>
    </source>
</evidence>
<reference evidence="13 14" key="1">
    <citation type="submission" date="2016-04" db="EMBL/GenBank/DDBJ databases">
        <title>Genome sequence of Methanobrevibacter filiformis DSM 11501.</title>
        <authorList>
            <person name="Poehlein A."/>
            <person name="Seedorf H."/>
            <person name="Daniel R."/>
        </authorList>
    </citation>
    <scope>NUCLEOTIDE SEQUENCE [LARGE SCALE GENOMIC DNA]</scope>
    <source>
        <strain evidence="13 14">DSM 11501</strain>
    </source>
</reference>
<evidence type="ECO:0000256" key="7">
    <source>
        <dbReference type="ARBA" id="ARBA00022917"/>
    </source>
</evidence>
<dbReference type="GO" id="GO:0005524">
    <property type="term" value="F:ATP binding"/>
    <property type="evidence" value="ECO:0007669"/>
    <property type="project" value="UniProtKB-UniRule"/>
</dbReference>
<keyword evidence="6 10" id="KW-0067">ATP-binding</keyword>
<keyword evidence="5 10" id="KW-0862">Zinc</keyword>
<dbReference type="InterPro" id="IPR009080">
    <property type="entry name" value="tRNAsynth_Ia_anticodon-bd"/>
</dbReference>
<keyword evidence="2 10" id="KW-0436">Ligase</keyword>
<dbReference type="GO" id="GO:0008270">
    <property type="term" value="F:zinc ion binding"/>
    <property type="evidence" value="ECO:0007669"/>
    <property type="project" value="UniProtKB-UniRule"/>
</dbReference>
<dbReference type="InterPro" id="IPR002300">
    <property type="entry name" value="aa-tRNA-synth_Ia"/>
</dbReference>
<gene>
    <name evidence="10 13" type="primary">ileS</name>
    <name evidence="13" type="ORF">MBFIL_11410</name>
</gene>
<dbReference type="Gene3D" id="3.40.50.620">
    <property type="entry name" value="HUPs"/>
    <property type="match status" value="2"/>
</dbReference>
<dbReference type="EMBL" id="LWMT01000229">
    <property type="protein sequence ID" value="KZX12494.1"/>
    <property type="molecule type" value="Genomic_DNA"/>
</dbReference>
<evidence type="ECO:0000259" key="12">
    <source>
        <dbReference type="Pfam" id="PF08264"/>
    </source>
</evidence>
<evidence type="ECO:0000256" key="3">
    <source>
        <dbReference type="ARBA" id="ARBA00022723"/>
    </source>
</evidence>
<evidence type="ECO:0000256" key="8">
    <source>
        <dbReference type="ARBA" id="ARBA00023146"/>
    </source>
</evidence>
<feature type="short sequence motif" description="'HIGH' region" evidence="10">
    <location>
        <begin position="49"/>
        <end position="59"/>
    </location>
</feature>
<dbReference type="OrthoDB" id="30823at2157"/>
<evidence type="ECO:0000256" key="4">
    <source>
        <dbReference type="ARBA" id="ARBA00022741"/>
    </source>
</evidence>
<feature type="binding site" evidence="10">
    <location>
        <position position="619"/>
    </location>
    <ligand>
        <name>ATP</name>
        <dbReference type="ChEBI" id="CHEBI:30616"/>
    </ligand>
</feature>
<keyword evidence="7 10" id="KW-0648">Protein biosynthesis</keyword>
<dbReference type="RefSeq" id="WP_066972456.1">
    <property type="nucleotide sequence ID" value="NZ_LWMT01000229.1"/>
</dbReference>
<evidence type="ECO:0000256" key="10">
    <source>
        <dbReference type="HAMAP-Rule" id="MF_02003"/>
    </source>
</evidence>
<sequence length="1077" mass="125155">MPIKEADKSYQYNEIEKRIQEFWEKYDIYNKTNKLRENCPKYSFLDGPPYCSGKIHLGTAWNKTIKDTYLRFKSMSGFNLRRQAGWDAHGLPIEHKVEQLLNIENKQEIEEEYGIAKFIEKCKEFALNNKDAMTKQFKDIGVWMDWDKSYITIDPKYIESCWWTLEQAHKKNLLIKDLRVISACPRCETALAAAEIDYDDKEDPSIFVKFPLDKKLLKRPFDKLPEYLLVWTTTPWTLPSNLAVSANPKFNYAFVKVNNEILIIAESLVQEVLKGNEYLTVKIISGEELEGMGYKPPLLEEVPKQKEFKEEDIPTYTVLMGDHVEIGEGTGFVHTAPGHGPEDYEIGQKYNLPIFSPVNENGTFTNEAGKYKGQFIKGADSEIINDLRAKKILFKEDVINHRYGQCWRCKTPIFYLATEQWFLKVTEIKDKMLSQIDNVEWVPSWAGESRFRDWVDNARDWTISRQRYWGIPIPIWVCPDCGEMKVIGSVIDLKNNSLNKIEANDEDLVHRPYVDEILMKCGKEGCNAIMKRVPDVLDVWIDSGVAGWASLYYPQEEGNGKDKFEDWYPYDFITEGHDQTRGWFYSQLGAGVISNNRVPYNKVLMHGFVLDEDGRKMSKSLGNVVQPEEVIGDYGADVLRFYLLWASKPWDDLKFVWDELKNVKKMFTILWNVYVFSTTYMSLDDFNPDKCQDNSINLRNEDKWIISKANSLVKNVQDDLENLFFHQATRRINHFILEDLSRWYVRLIRGRTWVEKDDPDKLGAYHALYTAFELLIKTLSPISPHIAEEMYQNLIVDVKSNTHESIHMEDWKYDENSIDDELESNMDIVRDIIEASSRGRDIARYKLRWPVIDITVTSTNTKVLDAVNDLVDIIKDQSNTKKVITSQELENMSFIAKANLKLLGSKLKADVRFVKQFLEEADGNKIKEELEKNGKIAIKNDNITINENKTIELLPEEVLFENEVPEDIVGSDFAEGTVFINTKITPEILEEAMARELIRRVQDMRKDMDLDVEANIEVQVDSTYFKELLANQIPFISTEVRASNLLFKSIENIDEENSYRKEWKIEGNELEILIIKA</sequence>
<dbReference type="CDD" id="cd07961">
    <property type="entry name" value="Anticodon_Ia_Ile_ABEc"/>
    <property type="match status" value="1"/>
</dbReference>
<comment type="similarity">
    <text evidence="10">Belongs to the class-I aminoacyl-tRNA synthetase family. IleS type 2 subfamily.</text>
</comment>
<organism evidence="13 14">
    <name type="scientific">Methanobrevibacter filiformis</name>
    <dbReference type="NCBI Taxonomy" id="55758"/>
    <lineage>
        <taxon>Archaea</taxon>
        <taxon>Methanobacteriati</taxon>
        <taxon>Methanobacteriota</taxon>
        <taxon>Methanomada group</taxon>
        <taxon>Methanobacteria</taxon>
        <taxon>Methanobacteriales</taxon>
        <taxon>Methanobacteriaceae</taxon>
        <taxon>Methanobrevibacter</taxon>
    </lineage>
</organism>
<dbReference type="InterPro" id="IPR013155">
    <property type="entry name" value="M/V/L/I-tRNA-synth_anticd-bd"/>
</dbReference>
<comment type="catalytic activity">
    <reaction evidence="9 10">
        <text>tRNA(Ile) + L-isoleucine + ATP = L-isoleucyl-tRNA(Ile) + AMP + diphosphate</text>
        <dbReference type="Rhea" id="RHEA:11060"/>
        <dbReference type="Rhea" id="RHEA-COMP:9666"/>
        <dbReference type="Rhea" id="RHEA-COMP:9695"/>
        <dbReference type="ChEBI" id="CHEBI:30616"/>
        <dbReference type="ChEBI" id="CHEBI:33019"/>
        <dbReference type="ChEBI" id="CHEBI:58045"/>
        <dbReference type="ChEBI" id="CHEBI:78442"/>
        <dbReference type="ChEBI" id="CHEBI:78528"/>
        <dbReference type="ChEBI" id="CHEBI:456215"/>
        <dbReference type="EC" id="6.1.1.5"/>
    </reaction>
</comment>
<dbReference type="FunFam" id="1.10.730.10:FF:000033">
    <property type="entry name" value="Valine--tRNA ligase"/>
    <property type="match status" value="1"/>
</dbReference>
<dbReference type="PANTHER" id="PTHR42780">
    <property type="entry name" value="SOLEUCYL-TRNA SYNTHETASE"/>
    <property type="match status" value="1"/>
</dbReference>
<evidence type="ECO:0000313" key="14">
    <source>
        <dbReference type="Proteomes" id="UP000077066"/>
    </source>
</evidence>
<dbReference type="GO" id="GO:0006428">
    <property type="term" value="P:isoleucyl-tRNA aminoacylation"/>
    <property type="evidence" value="ECO:0007669"/>
    <property type="project" value="UniProtKB-UniRule"/>
</dbReference>
<dbReference type="GO" id="GO:0004822">
    <property type="term" value="F:isoleucine-tRNA ligase activity"/>
    <property type="evidence" value="ECO:0007669"/>
    <property type="project" value="UniProtKB-UniRule"/>
</dbReference>
<dbReference type="SUPFAM" id="SSF52374">
    <property type="entry name" value="Nucleotidylyl transferase"/>
    <property type="match status" value="1"/>
</dbReference>
<dbReference type="EC" id="6.1.1.5" evidence="10"/>
<comment type="cofactor">
    <cofactor evidence="10">
        <name>Zn(2+)</name>
        <dbReference type="ChEBI" id="CHEBI:29105"/>
    </cofactor>
</comment>
<feature type="domain" description="Methionyl/Valyl/Leucyl/Isoleucyl-tRNA synthetase anticodon-binding" evidence="12">
    <location>
        <begin position="702"/>
        <end position="850"/>
    </location>
</feature>
<comment type="caution">
    <text evidence="13">The sequence shown here is derived from an EMBL/GenBank/DDBJ whole genome shotgun (WGS) entry which is preliminary data.</text>
</comment>
<dbReference type="STRING" id="55758.MBFIL_11410"/>
<dbReference type="PATRIC" id="fig|55758.3.peg.1308"/>